<dbReference type="Pfam" id="PF01223">
    <property type="entry name" value="Endonuclease_NS"/>
    <property type="match status" value="1"/>
</dbReference>
<evidence type="ECO:0000313" key="18">
    <source>
        <dbReference type="WBParaSite" id="SMUV_0000987201-mRNA-1"/>
    </source>
</evidence>
<evidence type="ECO:0000256" key="2">
    <source>
        <dbReference type="ARBA" id="ARBA00004173"/>
    </source>
</evidence>
<dbReference type="STRING" id="451379.A0A0N5AY36"/>
<dbReference type="AlphaFoldDB" id="A0A0N5AY36"/>
<protein>
    <recommendedName>
        <fullName evidence="14">Endonuclease</fullName>
        <ecNumber evidence="14">3.1.30.-</ecNumber>
    </recommendedName>
</protein>
<dbReference type="GO" id="GO:0005634">
    <property type="term" value="C:nucleus"/>
    <property type="evidence" value="ECO:0007669"/>
    <property type="project" value="TreeGrafter"/>
</dbReference>
<dbReference type="FunFam" id="3.40.570.10:FF:000002">
    <property type="entry name" value="Endonuclease G, mitochondrial"/>
    <property type="match status" value="1"/>
</dbReference>
<dbReference type="SMART" id="SM00477">
    <property type="entry name" value="NUC"/>
    <property type="match status" value="1"/>
</dbReference>
<comment type="cofactor">
    <cofactor evidence="1 14">
        <name>Mg(2+)</name>
        <dbReference type="ChEBI" id="CHEBI:18420"/>
    </cofactor>
</comment>
<dbReference type="Gene3D" id="3.40.570.10">
    <property type="entry name" value="Extracellular Endonuclease, subunit A"/>
    <property type="match status" value="1"/>
</dbReference>
<dbReference type="PANTHER" id="PTHR13966">
    <property type="entry name" value="ENDONUCLEASE RELATED"/>
    <property type="match status" value="1"/>
</dbReference>
<feature type="domain" description="DNA/RNA non-specific endonuclease/pyrophosphatase/phosphodiesterase" evidence="16">
    <location>
        <begin position="81"/>
        <end position="292"/>
    </location>
</feature>
<dbReference type="GO" id="GO:0003676">
    <property type="term" value="F:nucleic acid binding"/>
    <property type="evidence" value="ECO:0007669"/>
    <property type="project" value="InterPro"/>
</dbReference>
<evidence type="ECO:0000256" key="10">
    <source>
        <dbReference type="ARBA" id="ARBA00023128"/>
    </source>
</evidence>
<dbReference type="PROSITE" id="PS01070">
    <property type="entry name" value="NUCLEASE_NON_SPEC"/>
    <property type="match status" value="1"/>
</dbReference>
<evidence type="ECO:0000256" key="12">
    <source>
        <dbReference type="PIRSR" id="PIRSR640255-1"/>
    </source>
</evidence>
<dbReference type="GO" id="GO:0006309">
    <property type="term" value="P:apoptotic DNA fragmentation"/>
    <property type="evidence" value="ECO:0007669"/>
    <property type="project" value="TreeGrafter"/>
</dbReference>
<dbReference type="Proteomes" id="UP000046393">
    <property type="component" value="Unplaced"/>
</dbReference>
<dbReference type="GO" id="GO:0000014">
    <property type="term" value="F:single-stranded DNA endodeoxyribonuclease activity"/>
    <property type="evidence" value="ECO:0007669"/>
    <property type="project" value="TreeGrafter"/>
</dbReference>
<dbReference type="InterPro" id="IPR044929">
    <property type="entry name" value="DNA/RNA_non-sp_Endonuclease_sf"/>
</dbReference>
<evidence type="ECO:0000313" key="17">
    <source>
        <dbReference type="Proteomes" id="UP000046393"/>
    </source>
</evidence>
<evidence type="ECO:0000256" key="13">
    <source>
        <dbReference type="PIRSR" id="PIRSR640255-2"/>
    </source>
</evidence>
<comment type="similarity">
    <text evidence="3 14">Belongs to the DNA/RNA non-specific endonuclease family.</text>
</comment>
<dbReference type="InterPro" id="IPR040255">
    <property type="entry name" value="Non-specific_endonuclease"/>
</dbReference>
<keyword evidence="10" id="KW-0496">Mitochondrion</keyword>
<reference evidence="18" key="1">
    <citation type="submission" date="2017-02" db="UniProtKB">
        <authorList>
            <consortium name="WormBaseParasite"/>
        </authorList>
    </citation>
    <scope>IDENTIFICATION</scope>
</reference>
<evidence type="ECO:0000256" key="8">
    <source>
        <dbReference type="ARBA" id="ARBA00022842"/>
    </source>
</evidence>
<dbReference type="InterPro" id="IPR020821">
    <property type="entry name" value="ENPP1-3/EXOG-like_nuc-like"/>
</dbReference>
<dbReference type="WBParaSite" id="SMUV_0000987201-mRNA-1">
    <property type="protein sequence ID" value="SMUV_0000987201-mRNA-1"/>
    <property type="gene ID" value="SMUV_0000987201"/>
</dbReference>
<keyword evidence="5 13" id="KW-0479">Metal-binding</keyword>
<evidence type="ECO:0000256" key="4">
    <source>
        <dbReference type="ARBA" id="ARBA00022722"/>
    </source>
</evidence>
<accession>A0A0N5AY36</accession>
<keyword evidence="7 14" id="KW-0378">Hydrolase</keyword>
<keyword evidence="17" id="KW-1185">Reference proteome</keyword>
<evidence type="ECO:0000256" key="7">
    <source>
        <dbReference type="ARBA" id="ARBA00022801"/>
    </source>
</evidence>
<keyword evidence="8" id="KW-0460">Magnesium</keyword>
<dbReference type="EC" id="3.1.30.-" evidence="14"/>
<evidence type="ECO:0000256" key="3">
    <source>
        <dbReference type="ARBA" id="ARBA00010052"/>
    </source>
</evidence>
<organism evidence="17 18">
    <name type="scientific">Syphacia muris</name>
    <dbReference type="NCBI Taxonomy" id="451379"/>
    <lineage>
        <taxon>Eukaryota</taxon>
        <taxon>Metazoa</taxon>
        <taxon>Ecdysozoa</taxon>
        <taxon>Nematoda</taxon>
        <taxon>Chromadorea</taxon>
        <taxon>Rhabditida</taxon>
        <taxon>Spirurina</taxon>
        <taxon>Oxyuridomorpha</taxon>
        <taxon>Oxyuroidea</taxon>
        <taxon>Oxyuridae</taxon>
        <taxon>Syphacia</taxon>
    </lineage>
</organism>
<dbReference type="GO" id="GO:0046872">
    <property type="term" value="F:metal ion binding"/>
    <property type="evidence" value="ECO:0007669"/>
    <property type="project" value="UniProtKB-KW"/>
</dbReference>
<dbReference type="InterPro" id="IPR018524">
    <property type="entry name" value="DNA/RNA_endonuclease_AS"/>
</dbReference>
<keyword evidence="6 14" id="KW-0255">Endonuclease</keyword>
<feature type="binding site" evidence="13">
    <location>
        <position position="179"/>
    </location>
    <ligand>
        <name>Mg(2+)</name>
        <dbReference type="ChEBI" id="CHEBI:18420"/>
        <note>catalytic</note>
    </ligand>
</feature>
<proteinExistence type="inferred from homology"/>
<dbReference type="CDD" id="cd00091">
    <property type="entry name" value="NUC"/>
    <property type="match status" value="1"/>
</dbReference>
<dbReference type="PANTHER" id="PTHR13966:SF5">
    <property type="entry name" value="ENDONUCLEASE G, MITOCHONDRIAL"/>
    <property type="match status" value="1"/>
</dbReference>
<sequence length="305" mass="34462">MSRFGRLSGIAGAVVASFFGGIYAERKGALQNAKAASDALTMPMPTLTSPSAEASINVKQPTSRASQIMQYGYPGFENVRSFEDFVLSYDRRNRTPLWVIEHLTPSRLVYDPLVDRSKCAFMEDKSMHPYFRSANNDYLNSGYDRGHLAAAGNHRKTQNAINQTFLLSNIAPQVGKGFNRDKWNELEKRVRKIARRSENVYVCSGPLFLPHIENDGKMYVKYRVIGQNNVAVPTHFFKVLLIEFSPGKFDLEAYVLPNEKIPDSTPLKAFFMPLEAIERSAGFLIFEKLPKESLRYVNGQEANFL</sequence>
<evidence type="ECO:0000256" key="5">
    <source>
        <dbReference type="ARBA" id="ARBA00022723"/>
    </source>
</evidence>
<feature type="domain" description="ENPP1-3/EXOG-like endonuclease/phosphodiesterase" evidence="15">
    <location>
        <begin position="82"/>
        <end position="292"/>
    </location>
</feature>
<feature type="active site" description="Proton acceptor" evidence="12">
    <location>
        <position position="147"/>
    </location>
</feature>
<keyword evidence="9" id="KW-0809">Transit peptide</keyword>
<dbReference type="InterPro" id="IPR044925">
    <property type="entry name" value="His-Me_finger_sf"/>
</dbReference>
<dbReference type="SUPFAM" id="SSF54060">
    <property type="entry name" value="His-Me finger endonucleases"/>
    <property type="match status" value="1"/>
</dbReference>
<evidence type="ECO:0000259" key="15">
    <source>
        <dbReference type="SMART" id="SM00477"/>
    </source>
</evidence>
<dbReference type="SMART" id="SM00892">
    <property type="entry name" value="Endonuclease_NS"/>
    <property type="match status" value="1"/>
</dbReference>
<keyword evidence="4 14" id="KW-0540">Nuclease</keyword>
<comment type="subcellular location">
    <subcellularLocation>
        <location evidence="2">Mitochondrion</location>
    </subcellularLocation>
</comment>
<dbReference type="GO" id="GO:0004521">
    <property type="term" value="F:RNA endonuclease activity"/>
    <property type="evidence" value="ECO:0007669"/>
    <property type="project" value="TreeGrafter"/>
</dbReference>
<evidence type="ECO:0000256" key="1">
    <source>
        <dbReference type="ARBA" id="ARBA00001946"/>
    </source>
</evidence>
<dbReference type="GO" id="GO:0005743">
    <property type="term" value="C:mitochondrial inner membrane"/>
    <property type="evidence" value="ECO:0007669"/>
    <property type="project" value="TreeGrafter"/>
</dbReference>
<name>A0A0N5AY36_9BILA</name>
<dbReference type="InterPro" id="IPR001604">
    <property type="entry name" value="Endo_G_ENPP1-like_dom"/>
</dbReference>
<evidence type="ECO:0000256" key="14">
    <source>
        <dbReference type="RuleBase" id="RU366055"/>
    </source>
</evidence>
<evidence type="ECO:0000256" key="6">
    <source>
        <dbReference type="ARBA" id="ARBA00022759"/>
    </source>
</evidence>
<evidence type="ECO:0000256" key="9">
    <source>
        <dbReference type="ARBA" id="ARBA00022946"/>
    </source>
</evidence>
<evidence type="ECO:0000256" key="11">
    <source>
        <dbReference type="ARBA" id="ARBA00023157"/>
    </source>
</evidence>
<evidence type="ECO:0000259" key="16">
    <source>
        <dbReference type="SMART" id="SM00892"/>
    </source>
</evidence>
<keyword evidence="11" id="KW-1015">Disulfide bond</keyword>